<feature type="non-terminal residue" evidence="7">
    <location>
        <position position="321"/>
    </location>
</feature>
<dbReference type="GeneID" id="7446787"/>
<dbReference type="HOGENOM" id="CLU_867374_0_0_1"/>
<dbReference type="Proteomes" id="UP000001449">
    <property type="component" value="Chromosome 1"/>
</dbReference>
<feature type="binding site" evidence="4">
    <location>
        <position position="271"/>
    </location>
    <ligand>
        <name>AMP</name>
        <dbReference type="ChEBI" id="CHEBI:456215"/>
    </ligand>
</feature>
<dbReference type="Gene3D" id="1.10.1300.10">
    <property type="entry name" value="3'5'-cyclic nucleotide phosphodiesterase, catalytic domain"/>
    <property type="match status" value="1"/>
</dbReference>
<reference evidence="7 8" key="1">
    <citation type="journal article" date="2004" name="Science">
        <title>The genome of the diatom Thalassiosira pseudonana: ecology, evolution, and metabolism.</title>
        <authorList>
            <person name="Armbrust E.V."/>
            <person name="Berges J.A."/>
            <person name="Bowler C."/>
            <person name="Green B.R."/>
            <person name="Martinez D."/>
            <person name="Putnam N.H."/>
            <person name="Zhou S."/>
            <person name="Allen A.E."/>
            <person name="Apt K.E."/>
            <person name="Bechner M."/>
            <person name="Brzezinski M.A."/>
            <person name="Chaal B.K."/>
            <person name="Chiovitti A."/>
            <person name="Davis A.K."/>
            <person name="Demarest M.S."/>
            <person name="Detter J.C."/>
            <person name="Glavina T."/>
            <person name="Goodstein D."/>
            <person name="Hadi M.Z."/>
            <person name="Hellsten U."/>
            <person name="Hildebrand M."/>
            <person name="Jenkins B.D."/>
            <person name="Jurka J."/>
            <person name="Kapitonov V.V."/>
            <person name="Kroger N."/>
            <person name="Lau W.W."/>
            <person name="Lane T.W."/>
            <person name="Larimer F.W."/>
            <person name="Lippmeier J.C."/>
            <person name="Lucas S."/>
            <person name="Medina M."/>
            <person name="Montsant A."/>
            <person name="Obornik M."/>
            <person name="Parker M.S."/>
            <person name="Palenik B."/>
            <person name="Pazour G.J."/>
            <person name="Richardson P.M."/>
            <person name="Rynearson T.A."/>
            <person name="Saito M.A."/>
            <person name="Schwartz D.C."/>
            <person name="Thamatrakoln K."/>
            <person name="Valentin K."/>
            <person name="Vardi A."/>
            <person name="Wilkerson F.P."/>
            <person name="Rokhsar D.S."/>
        </authorList>
    </citation>
    <scope>NUCLEOTIDE SEQUENCE [LARGE SCALE GENOMIC DNA]</scope>
    <source>
        <strain evidence="7 8">CCMP1335</strain>
    </source>
</reference>
<dbReference type="PROSITE" id="PS00126">
    <property type="entry name" value="PDEASE_I_1"/>
    <property type="match status" value="1"/>
</dbReference>
<dbReference type="RefSeq" id="XP_002285958.1">
    <property type="nucleotide sequence ID" value="XM_002285922.1"/>
</dbReference>
<dbReference type="SUPFAM" id="SSF109604">
    <property type="entry name" value="HD-domain/PDEase-like"/>
    <property type="match status" value="1"/>
</dbReference>
<reference evidence="7 8" key="2">
    <citation type="journal article" date="2008" name="Nature">
        <title>The Phaeodactylum genome reveals the evolutionary history of diatom genomes.</title>
        <authorList>
            <person name="Bowler C."/>
            <person name="Allen A.E."/>
            <person name="Badger J.H."/>
            <person name="Grimwood J."/>
            <person name="Jabbari K."/>
            <person name="Kuo A."/>
            <person name="Maheswari U."/>
            <person name="Martens C."/>
            <person name="Maumus F."/>
            <person name="Otillar R.P."/>
            <person name="Rayko E."/>
            <person name="Salamov A."/>
            <person name="Vandepoele K."/>
            <person name="Beszteri B."/>
            <person name="Gruber A."/>
            <person name="Heijde M."/>
            <person name="Katinka M."/>
            <person name="Mock T."/>
            <person name="Valentin K."/>
            <person name="Verret F."/>
            <person name="Berges J.A."/>
            <person name="Brownlee C."/>
            <person name="Cadoret J.P."/>
            <person name="Chiovitti A."/>
            <person name="Choi C.J."/>
            <person name="Coesel S."/>
            <person name="De Martino A."/>
            <person name="Detter J.C."/>
            <person name="Durkin C."/>
            <person name="Falciatore A."/>
            <person name="Fournet J."/>
            <person name="Haruta M."/>
            <person name="Huysman M.J."/>
            <person name="Jenkins B.D."/>
            <person name="Jiroutova K."/>
            <person name="Jorgensen R.E."/>
            <person name="Joubert Y."/>
            <person name="Kaplan A."/>
            <person name="Kroger N."/>
            <person name="Kroth P.G."/>
            <person name="La Roche J."/>
            <person name="Lindquist E."/>
            <person name="Lommer M."/>
            <person name="Martin-Jezequel V."/>
            <person name="Lopez P.J."/>
            <person name="Lucas S."/>
            <person name="Mangogna M."/>
            <person name="McGinnis K."/>
            <person name="Medlin L.K."/>
            <person name="Montsant A."/>
            <person name="Oudot-Le Secq M.P."/>
            <person name="Napoli C."/>
            <person name="Obornik M."/>
            <person name="Parker M.S."/>
            <person name="Petit J.L."/>
            <person name="Porcel B.M."/>
            <person name="Poulsen N."/>
            <person name="Robison M."/>
            <person name="Rychlewski L."/>
            <person name="Rynearson T.A."/>
            <person name="Schmutz J."/>
            <person name="Shapiro H."/>
            <person name="Siaut M."/>
            <person name="Stanley M."/>
            <person name="Sussman M.R."/>
            <person name="Taylor A.R."/>
            <person name="Vardi A."/>
            <person name="von Dassow P."/>
            <person name="Vyverman W."/>
            <person name="Willis A."/>
            <person name="Wyrwicz L.S."/>
            <person name="Rokhsar D.S."/>
            <person name="Weissenbach J."/>
            <person name="Armbrust E.V."/>
            <person name="Green B.R."/>
            <person name="Van de Peer Y."/>
            <person name="Grigoriev I.V."/>
        </authorList>
    </citation>
    <scope>NUCLEOTIDE SEQUENCE [LARGE SCALE GENOMIC DNA]</scope>
    <source>
        <strain evidence="7 8">CCMP1335</strain>
    </source>
</reference>
<dbReference type="InterPro" id="IPR003607">
    <property type="entry name" value="HD/PDEase_dom"/>
</dbReference>
<dbReference type="GO" id="GO:0007165">
    <property type="term" value="P:signal transduction"/>
    <property type="evidence" value="ECO:0007669"/>
    <property type="project" value="InterPro"/>
</dbReference>
<evidence type="ECO:0000259" key="6">
    <source>
        <dbReference type="PROSITE" id="PS51845"/>
    </source>
</evidence>
<dbReference type="InterPro" id="IPR023088">
    <property type="entry name" value="PDEase"/>
</dbReference>
<feature type="active site" description="Proton donor" evidence="3">
    <location>
        <position position="56"/>
    </location>
</feature>
<keyword evidence="8" id="KW-1185">Reference proteome</keyword>
<name>B8BST1_THAPS</name>
<organism evidence="7 8">
    <name type="scientific">Thalassiosira pseudonana</name>
    <name type="common">Marine diatom</name>
    <name type="synonym">Cyclotella nana</name>
    <dbReference type="NCBI Taxonomy" id="35128"/>
    <lineage>
        <taxon>Eukaryota</taxon>
        <taxon>Sar</taxon>
        <taxon>Stramenopiles</taxon>
        <taxon>Ochrophyta</taxon>
        <taxon>Bacillariophyta</taxon>
        <taxon>Coscinodiscophyceae</taxon>
        <taxon>Thalassiosirophycidae</taxon>
        <taxon>Thalassiosirales</taxon>
        <taxon>Thalassiosiraceae</taxon>
        <taxon>Thalassiosira</taxon>
    </lineage>
</organism>
<feature type="binding site" evidence="4">
    <location>
        <position position="97"/>
    </location>
    <ligand>
        <name>AMP</name>
        <dbReference type="ChEBI" id="CHEBI:456215"/>
    </ligand>
</feature>
<dbReference type="CDD" id="cd00077">
    <property type="entry name" value="HDc"/>
    <property type="match status" value="1"/>
</dbReference>
<feature type="binding site" evidence="5">
    <location>
        <position position="217"/>
    </location>
    <ligand>
        <name>Zn(2+)</name>
        <dbReference type="ChEBI" id="CHEBI:29105"/>
        <label>1</label>
    </ligand>
</feature>
<protein>
    <submittedName>
        <fullName evidence="7">3',5'-cyclic amp phosphodiesterase</fullName>
        <ecNumber evidence="7">3.1.4.17</ecNumber>
    </submittedName>
</protein>
<dbReference type="GO" id="GO:0141162">
    <property type="term" value="P:negative regulation of cAMP/PKA signal transduction"/>
    <property type="evidence" value="ECO:0000318"/>
    <property type="project" value="GO_Central"/>
</dbReference>
<dbReference type="InterPro" id="IPR002073">
    <property type="entry name" value="PDEase_catalytic_dom"/>
</dbReference>
<dbReference type="AlphaFoldDB" id="B8BST1"/>
<evidence type="ECO:0000256" key="4">
    <source>
        <dbReference type="PIRSR" id="PIRSR623088-2"/>
    </source>
</evidence>
<evidence type="ECO:0000313" key="7">
    <source>
        <dbReference type="EMBL" id="EED95599.1"/>
    </source>
</evidence>
<dbReference type="KEGG" id="tps:THAPSDRAFT_260754"/>
<dbReference type="GO" id="GO:0004115">
    <property type="term" value="F:3',5'-cyclic-AMP phosphodiesterase activity"/>
    <property type="evidence" value="ECO:0000318"/>
    <property type="project" value="GO_Central"/>
</dbReference>
<dbReference type="InterPro" id="IPR036971">
    <property type="entry name" value="PDEase_catalytic_dom_sf"/>
</dbReference>
<feature type="binding site" evidence="5">
    <location>
        <position position="97"/>
    </location>
    <ligand>
        <name>Zn(2+)</name>
        <dbReference type="ChEBI" id="CHEBI:29105"/>
        <label>2</label>
    </ligand>
</feature>
<evidence type="ECO:0000256" key="3">
    <source>
        <dbReference type="PIRSR" id="PIRSR623088-1"/>
    </source>
</evidence>
<sequence>MVLERYVEEVLKRHRKDCYYQREFFGQKHEGETTSGEEKHSSESDDVQQNTFCEYHNWYHAVSCAHVSFLLISLGGASAYLQPIEIFSVLLAALIHDLDHPGTNNDFEVKRNSELAERYENDAVLERHSINLGLSLCQKNEELDWLKCFKEGSEDRTTLEEFITECILATDPAKHADIYDESCSSVDEDKTTQMAYFNKHNPQHRLFIGRIILHSADISNPLHSSFEVARDWAIRVTSEFSKQATKEKELDLPVTSFMDGLNSEYKIAKMQIGFFGFMVQPLFKTLEVLLPGAAHLEGWGVRNCDEYHKIVDAYERENNMS</sequence>
<dbReference type="PANTHER" id="PTHR11347">
    <property type="entry name" value="CYCLIC NUCLEOTIDE PHOSPHODIESTERASE"/>
    <property type="match status" value="1"/>
</dbReference>
<feature type="binding site" evidence="5">
    <location>
        <position position="96"/>
    </location>
    <ligand>
        <name>Zn(2+)</name>
        <dbReference type="ChEBI" id="CHEBI:29105"/>
        <label>1</label>
    </ligand>
</feature>
<dbReference type="GO" id="GO:0046872">
    <property type="term" value="F:metal ion binding"/>
    <property type="evidence" value="ECO:0007669"/>
    <property type="project" value="UniProtKB-KW"/>
</dbReference>
<dbReference type="EC" id="3.1.4.17" evidence="7"/>
<feature type="binding site" evidence="5">
    <location>
        <position position="97"/>
    </location>
    <ligand>
        <name>Zn(2+)</name>
        <dbReference type="ChEBI" id="CHEBI:29105"/>
        <label>1</label>
    </ligand>
</feature>
<dbReference type="InterPro" id="IPR023174">
    <property type="entry name" value="PDEase_CS"/>
</dbReference>
<feature type="binding site" evidence="4">
    <location>
        <position position="217"/>
    </location>
    <ligand>
        <name>AMP</name>
        <dbReference type="ChEBI" id="CHEBI:456215"/>
    </ligand>
</feature>
<dbReference type="GO" id="GO:0047555">
    <property type="term" value="F:3',5'-cyclic-GMP phosphodiesterase activity"/>
    <property type="evidence" value="ECO:0000318"/>
    <property type="project" value="GO_Central"/>
</dbReference>
<dbReference type="EMBL" id="CM000638">
    <property type="protein sequence ID" value="EED95599.1"/>
    <property type="molecule type" value="Genomic_DNA"/>
</dbReference>
<dbReference type="OMA" id="RAHWIEM"/>
<feature type="binding site" evidence="4">
    <location>
        <begin position="56"/>
        <end position="60"/>
    </location>
    <ligand>
        <name>AMP</name>
        <dbReference type="ChEBI" id="CHEBI:456215"/>
    </ligand>
</feature>
<feature type="binding site" evidence="5">
    <location>
        <position position="60"/>
    </location>
    <ligand>
        <name>Zn(2+)</name>
        <dbReference type="ChEBI" id="CHEBI:29105"/>
        <label>1</label>
    </ligand>
</feature>
<dbReference type="InParanoid" id="B8BST1"/>
<dbReference type="STRING" id="35128.B8BST1"/>
<dbReference type="Pfam" id="PF00233">
    <property type="entry name" value="PDEase_I"/>
    <property type="match status" value="1"/>
</dbReference>
<evidence type="ECO:0000256" key="1">
    <source>
        <dbReference type="ARBA" id="ARBA00022723"/>
    </source>
</evidence>
<gene>
    <name evidence="7" type="ORF">THAPSDRAFT_260754</name>
</gene>
<feature type="domain" description="PDEase" evidence="6">
    <location>
        <begin position="55"/>
        <end position="318"/>
    </location>
</feature>
<dbReference type="SMART" id="SM00471">
    <property type="entry name" value="HDc"/>
    <property type="match status" value="1"/>
</dbReference>
<keyword evidence="2 7" id="KW-0378">Hydrolase</keyword>
<evidence type="ECO:0000313" key="8">
    <source>
        <dbReference type="Proteomes" id="UP000001449"/>
    </source>
</evidence>
<dbReference type="PRINTS" id="PR00387">
    <property type="entry name" value="PDIESTERASE1"/>
</dbReference>
<accession>B8BST1</accession>
<dbReference type="eggNOG" id="KOG3689">
    <property type="taxonomic scope" value="Eukaryota"/>
</dbReference>
<dbReference type="PaxDb" id="35128-Thaps260754"/>
<evidence type="ECO:0000256" key="5">
    <source>
        <dbReference type="PIRSR" id="PIRSR623088-3"/>
    </source>
</evidence>
<evidence type="ECO:0000256" key="2">
    <source>
        <dbReference type="ARBA" id="ARBA00022801"/>
    </source>
</evidence>
<proteinExistence type="predicted"/>
<keyword evidence="1 5" id="KW-0479">Metal-binding</keyword>
<dbReference type="PROSITE" id="PS51845">
    <property type="entry name" value="PDEASE_I_2"/>
    <property type="match status" value="1"/>
</dbReference>